<feature type="transmembrane region" description="Helical" evidence="1">
    <location>
        <begin position="90"/>
        <end position="107"/>
    </location>
</feature>
<accession>A0A9X4RD81</accession>
<dbReference type="EMBL" id="JANRHA010000003">
    <property type="protein sequence ID" value="MDG3014363.1"/>
    <property type="molecule type" value="Genomic_DNA"/>
</dbReference>
<keyword evidence="1" id="KW-0812">Transmembrane</keyword>
<dbReference type="GO" id="GO:0022857">
    <property type="term" value="F:transmembrane transporter activity"/>
    <property type="evidence" value="ECO:0007669"/>
    <property type="project" value="InterPro"/>
</dbReference>
<sequence>MSTASAPAPARPAPARPPASGGTAAILLVVGFVLLSLNARVAFGQIGPLAPVAGFSNRTVTVLGVIPPLCMGLFAPLAVPARRRFGDERALFAASVVVLAGAVVRMLGMPGLFVGTVVVAAAIAVVNVLIPVFVRTRFAPNRIGVMMGVYALSMGAGSAIVAALIVPVWRAAGQSWPTAIGIAIVPALLAVAGLVPQLNCSAATDPTTTQAPAPKHRVHRTPLAWSLTIFFGLQTLLFYTVLAWLPSILVAAGLAKSSAGGMQALFIVGVSIGGLVVPLLAGMREDQRPHIIGTIILGAAGVVGLLCAPAAAPPVWAVLLGIGLGSGQGLSGVLFTRRGSDHHHVTALSTMAQTVGYLIAAVGPLLASWIHDRTGGWTAPLVTFLVLLAVNAVCSLRAGHDG</sequence>
<dbReference type="PANTHER" id="PTHR23523">
    <property type="match status" value="1"/>
</dbReference>
<keyword evidence="1" id="KW-0472">Membrane</keyword>
<dbReference type="Gene3D" id="1.20.1250.20">
    <property type="entry name" value="MFS general substrate transporter like domains"/>
    <property type="match status" value="1"/>
</dbReference>
<dbReference type="Pfam" id="PF07690">
    <property type="entry name" value="MFS_1"/>
    <property type="match status" value="1"/>
</dbReference>
<dbReference type="Proteomes" id="UP001152755">
    <property type="component" value="Unassembled WGS sequence"/>
</dbReference>
<feature type="transmembrane region" description="Helical" evidence="1">
    <location>
        <begin position="175"/>
        <end position="195"/>
    </location>
</feature>
<protein>
    <submittedName>
        <fullName evidence="2">MFS transporter</fullName>
    </submittedName>
</protein>
<dbReference type="RefSeq" id="WP_332519545.1">
    <property type="nucleotide sequence ID" value="NZ_JANRHA010000003.1"/>
</dbReference>
<dbReference type="PANTHER" id="PTHR23523:SF2">
    <property type="entry name" value="2-NITROIMIDAZOLE TRANSPORTER"/>
    <property type="match status" value="1"/>
</dbReference>
<evidence type="ECO:0000313" key="2">
    <source>
        <dbReference type="EMBL" id="MDG3014363.1"/>
    </source>
</evidence>
<feature type="transmembrane region" description="Helical" evidence="1">
    <location>
        <begin position="290"/>
        <end position="311"/>
    </location>
</feature>
<dbReference type="InterPro" id="IPR036259">
    <property type="entry name" value="MFS_trans_sf"/>
</dbReference>
<dbReference type="InterPro" id="IPR052524">
    <property type="entry name" value="MFS_Cyanate_Porter"/>
</dbReference>
<dbReference type="SUPFAM" id="SSF103473">
    <property type="entry name" value="MFS general substrate transporter"/>
    <property type="match status" value="1"/>
</dbReference>
<feature type="transmembrane region" description="Helical" evidence="1">
    <location>
        <begin position="377"/>
        <end position="396"/>
    </location>
</feature>
<reference evidence="2" key="1">
    <citation type="submission" date="2022-08" db="EMBL/GenBank/DDBJ databases">
        <title>Genome analysis of Corynebacteriales strain.</title>
        <authorList>
            <person name="Lee S.D."/>
        </authorList>
    </citation>
    <scope>NUCLEOTIDE SEQUENCE</scope>
    <source>
        <strain evidence="2">D3-21</strain>
    </source>
</reference>
<feature type="transmembrane region" description="Helical" evidence="1">
    <location>
        <begin position="60"/>
        <end position="78"/>
    </location>
</feature>
<feature type="transmembrane region" description="Helical" evidence="1">
    <location>
        <begin position="223"/>
        <end position="244"/>
    </location>
</feature>
<feature type="transmembrane region" description="Helical" evidence="1">
    <location>
        <begin position="113"/>
        <end position="134"/>
    </location>
</feature>
<organism evidence="2 3">
    <name type="scientific">Speluncibacter jeojiensis</name>
    <dbReference type="NCBI Taxonomy" id="2710754"/>
    <lineage>
        <taxon>Bacteria</taxon>
        <taxon>Bacillati</taxon>
        <taxon>Actinomycetota</taxon>
        <taxon>Actinomycetes</taxon>
        <taxon>Mycobacteriales</taxon>
        <taxon>Speluncibacteraceae</taxon>
        <taxon>Speluncibacter</taxon>
    </lineage>
</organism>
<evidence type="ECO:0000256" key="1">
    <source>
        <dbReference type="SAM" id="Phobius"/>
    </source>
</evidence>
<gene>
    <name evidence="2" type="ORF">NVS88_07305</name>
</gene>
<dbReference type="AlphaFoldDB" id="A0A9X4RD81"/>
<proteinExistence type="predicted"/>
<feature type="transmembrane region" description="Helical" evidence="1">
    <location>
        <begin position="264"/>
        <end position="283"/>
    </location>
</feature>
<feature type="transmembrane region" description="Helical" evidence="1">
    <location>
        <begin position="146"/>
        <end position="169"/>
    </location>
</feature>
<feature type="transmembrane region" description="Helical" evidence="1">
    <location>
        <begin position="317"/>
        <end position="335"/>
    </location>
</feature>
<keyword evidence="3" id="KW-1185">Reference proteome</keyword>
<keyword evidence="1" id="KW-1133">Transmembrane helix</keyword>
<comment type="caution">
    <text evidence="2">The sequence shown here is derived from an EMBL/GenBank/DDBJ whole genome shotgun (WGS) entry which is preliminary data.</text>
</comment>
<feature type="transmembrane region" description="Helical" evidence="1">
    <location>
        <begin position="347"/>
        <end position="371"/>
    </location>
</feature>
<evidence type="ECO:0000313" key="3">
    <source>
        <dbReference type="Proteomes" id="UP001152755"/>
    </source>
</evidence>
<name>A0A9X4RD81_9ACTN</name>
<dbReference type="InterPro" id="IPR011701">
    <property type="entry name" value="MFS"/>
</dbReference>